<gene>
    <name evidence="4" type="ORF">O6R05_02425</name>
</gene>
<accession>A0ABY7QUF9</accession>
<evidence type="ECO:0000313" key="4">
    <source>
        <dbReference type="EMBL" id="WBW50417.1"/>
    </source>
</evidence>
<dbReference type="InterPro" id="IPR052172">
    <property type="entry name" value="UxaA_altronate/galactarate_dh"/>
</dbReference>
<dbReference type="Pfam" id="PF08666">
    <property type="entry name" value="SAF"/>
    <property type="match status" value="1"/>
</dbReference>
<evidence type="ECO:0000313" key="5">
    <source>
        <dbReference type="Proteomes" id="UP001210339"/>
    </source>
</evidence>
<dbReference type="SMART" id="SM00858">
    <property type="entry name" value="SAF"/>
    <property type="match status" value="1"/>
</dbReference>
<organism evidence="4 5">
    <name type="scientific">Peptoniphilus equinus</name>
    <dbReference type="NCBI Taxonomy" id="3016343"/>
    <lineage>
        <taxon>Bacteria</taxon>
        <taxon>Bacillati</taxon>
        <taxon>Bacillota</taxon>
        <taxon>Tissierellia</taxon>
        <taxon>Tissierellales</taxon>
        <taxon>Peptoniphilaceae</taxon>
        <taxon>Peptoniphilus</taxon>
    </lineage>
</organism>
<dbReference type="RefSeq" id="WP_271191949.1">
    <property type="nucleotide sequence ID" value="NZ_CP115667.1"/>
</dbReference>
<keyword evidence="5" id="KW-1185">Reference proteome</keyword>
<sequence length="493" mass="54561">MKQYLKINSKDNVVVAVSDLKKDTFIKEFGFALKCDIKRGHKFAIKPIEKGQDIIKYGMSIGHATSNINEGEWVHIQNLATNLSDIIEYEYKKVNIKTDLKLVDNELKFKGYLREDGKAGVRNEIWIVPAVGCINQVCNNVKKMAENQYPNVTFKVLNHAHGCSQLGDDLSTTQSILAGLIKNPNAGGVLVISLGCENNQIEEFKKYLYPINEDRIKFVTTQDVNDEYEVCMEKIDDLVQYISCFSLTELPISKLTVAFKCGGSDGLSGLTANPLCGFTSDKLIANGATTILTEVPEMFGAENMLINRAKNEVVFKDLVTMINNFKQYFKSYGQSIYENPSPGNKDGGISTLEDKSLGCIQKGGLSEIVDVLEMGESVEESGLNLLNGPGNDQVSCTNLAASGATIIVFTTGRGNPFGSVVPTIKVSSNSELYQKKKNWIDFNAGRIIDEQITFNYLRDEFINFIIQVASGKQVNNEIYGFEEIALFKDGVIL</sequence>
<dbReference type="EMBL" id="CP115667">
    <property type="protein sequence ID" value="WBW50417.1"/>
    <property type="molecule type" value="Genomic_DNA"/>
</dbReference>
<reference evidence="4 5" key="1">
    <citation type="submission" date="2023-01" db="EMBL/GenBank/DDBJ databases">
        <authorList>
            <person name="Lee S.H."/>
            <person name="Jung H.S."/>
            <person name="Yun J.U."/>
        </authorList>
    </citation>
    <scope>NUCLEOTIDE SEQUENCE [LARGE SCALE GENOMIC DNA]</scope>
    <source>
        <strain evidence="4 5">CBA3646</strain>
    </source>
</reference>
<proteinExistence type="inferred from homology"/>
<name>A0ABY7QUF9_9FIRM</name>
<comment type="similarity">
    <text evidence="1">Belongs to the UxaA family.</text>
</comment>
<feature type="domain" description="SAF" evidence="3">
    <location>
        <begin position="11"/>
        <end position="80"/>
    </location>
</feature>
<dbReference type="InterPro" id="IPR007392">
    <property type="entry name" value="GD_AH_second"/>
</dbReference>
<dbReference type="Pfam" id="PF20629">
    <property type="entry name" value="GD_AH_C"/>
    <property type="match status" value="1"/>
</dbReference>
<dbReference type="PANTHER" id="PTHR30536">
    <property type="entry name" value="ALTRONATE/GALACTARATE DEHYDRATASE"/>
    <property type="match status" value="1"/>
</dbReference>
<evidence type="ECO:0000259" key="3">
    <source>
        <dbReference type="SMART" id="SM00858"/>
    </source>
</evidence>
<protein>
    <submittedName>
        <fullName evidence="4">Altronate dehydratase family protein</fullName>
    </submittedName>
</protein>
<keyword evidence="2" id="KW-0456">Lyase</keyword>
<evidence type="ECO:0000256" key="1">
    <source>
        <dbReference type="ARBA" id="ARBA00010986"/>
    </source>
</evidence>
<dbReference type="InterPro" id="IPR013974">
    <property type="entry name" value="SAF"/>
</dbReference>
<dbReference type="InterPro" id="IPR048332">
    <property type="entry name" value="GD_AH_C"/>
</dbReference>
<dbReference type="InterPro" id="IPR044144">
    <property type="entry name" value="SAF_UxaA/GarD"/>
</dbReference>
<dbReference type="Gene3D" id="2.30.130.110">
    <property type="match status" value="1"/>
</dbReference>
<evidence type="ECO:0000256" key="2">
    <source>
        <dbReference type="ARBA" id="ARBA00023239"/>
    </source>
</evidence>
<dbReference type="Proteomes" id="UP001210339">
    <property type="component" value="Chromosome"/>
</dbReference>
<dbReference type="CDD" id="cd11613">
    <property type="entry name" value="SAF_AH_GD"/>
    <property type="match status" value="1"/>
</dbReference>
<dbReference type="PANTHER" id="PTHR30536:SF5">
    <property type="entry name" value="ALTRONATE DEHYDRATASE"/>
    <property type="match status" value="1"/>
</dbReference>
<dbReference type="Pfam" id="PF04295">
    <property type="entry name" value="GD_AH_second"/>
    <property type="match status" value="1"/>
</dbReference>